<sequence>MVIKYLHTWEHTLLYSCVFNGLEWCFNPDEYFKCRELDQHISNNIIQHFSRYIDRYVHYYVSIIIERGTSKHIFDSHDTHSQRITQSRAVTERIVQLFHNTILTTHWHITLHRRDRRNRGCVSGWCSALGGLELGTA</sequence>
<evidence type="ECO:0000313" key="1">
    <source>
        <dbReference type="EMBL" id="THW11951.1"/>
    </source>
</evidence>
<proteinExistence type="predicted"/>
<organism evidence="1 2">
    <name type="scientific">Aureobasidium pullulans</name>
    <name type="common">Black yeast</name>
    <name type="synonym">Pullularia pullulans</name>
    <dbReference type="NCBI Taxonomy" id="5580"/>
    <lineage>
        <taxon>Eukaryota</taxon>
        <taxon>Fungi</taxon>
        <taxon>Dikarya</taxon>
        <taxon>Ascomycota</taxon>
        <taxon>Pezizomycotina</taxon>
        <taxon>Dothideomycetes</taxon>
        <taxon>Dothideomycetidae</taxon>
        <taxon>Dothideales</taxon>
        <taxon>Saccotheciaceae</taxon>
        <taxon>Aureobasidium</taxon>
    </lineage>
</organism>
<name>A0A4S8VK35_AURPU</name>
<accession>A0A4S8VK35</accession>
<protein>
    <submittedName>
        <fullName evidence="1">Uncharacterized protein</fullName>
    </submittedName>
</protein>
<dbReference type="Proteomes" id="UP000308014">
    <property type="component" value="Unassembled WGS sequence"/>
</dbReference>
<reference evidence="1 2" key="1">
    <citation type="submission" date="2018-10" db="EMBL/GenBank/DDBJ databases">
        <title>Fifty Aureobasidium pullulans genomes reveal a recombining polyextremotolerant generalist.</title>
        <authorList>
            <person name="Gostincar C."/>
            <person name="Turk M."/>
            <person name="Zajc J."/>
            <person name="Gunde-Cimerman N."/>
        </authorList>
    </citation>
    <scope>NUCLEOTIDE SEQUENCE [LARGE SCALE GENOMIC DNA]</scope>
    <source>
        <strain evidence="1 2">EXF-11318</strain>
    </source>
</reference>
<dbReference type="AlphaFoldDB" id="A0A4S8VK35"/>
<evidence type="ECO:0000313" key="2">
    <source>
        <dbReference type="Proteomes" id="UP000308014"/>
    </source>
</evidence>
<comment type="caution">
    <text evidence="1">The sequence shown here is derived from an EMBL/GenBank/DDBJ whole genome shotgun (WGS) entry which is preliminary data.</text>
</comment>
<dbReference type="EMBL" id="QZAJ01000306">
    <property type="protein sequence ID" value="THW11951.1"/>
    <property type="molecule type" value="Genomic_DNA"/>
</dbReference>
<gene>
    <name evidence="1" type="ORF">D6D24_06882</name>
</gene>